<dbReference type="KEGG" id="crg:105341767"/>
<dbReference type="InterPro" id="IPR042201">
    <property type="entry name" value="FH2_Formin_sf"/>
</dbReference>
<dbReference type="Pfam" id="PF02181">
    <property type="entry name" value="FH2"/>
    <property type="match status" value="1"/>
</dbReference>
<dbReference type="SUPFAM" id="SSF48371">
    <property type="entry name" value="ARM repeat"/>
    <property type="match status" value="1"/>
</dbReference>
<dbReference type="AlphaFoldDB" id="K1PSL7"/>
<dbReference type="InterPro" id="IPR011989">
    <property type="entry name" value="ARM-like"/>
</dbReference>
<protein>
    <submittedName>
        <fullName evidence="3">Disheveled-associated activator of morphogenesis 2</fullName>
    </submittedName>
</protein>
<dbReference type="SMART" id="SM01139">
    <property type="entry name" value="Drf_FH3"/>
    <property type="match status" value="1"/>
</dbReference>
<dbReference type="PANTHER" id="PTHR45725">
    <property type="entry name" value="FORMIN HOMOLOGY 2 FAMILY MEMBER"/>
    <property type="match status" value="1"/>
</dbReference>
<dbReference type="OrthoDB" id="1104827at2759"/>
<dbReference type="Gene3D" id="1.25.10.10">
    <property type="entry name" value="Leucine-rich Repeat Variant"/>
    <property type="match status" value="1"/>
</dbReference>
<dbReference type="InterPro" id="IPR010473">
    <property type="entry name" value="GTPase-bd"/>
</dbReference>
<dbReference type="HOGENOM" id="CLU_002356_1_0_1"/>
<feature type="coiled-coil region" evidence="1">
    <location>
        <begin position="429"/>
        <end position="505"/>
    </location>
</feature>
<dbReference type="InterPro" id="IPR014767">
    <property type="entry name" value="DAD_dom"/>
</dbReference>
<dbReference type="SMART" id="SM01140">
    <property type="entry name" value="Drf_GBD"/>
    <property type="match status" value="1"/>
</dbReference>
<keyword evidence="1" id="KW-0175">Coiled coil</keyword>
<proteinExistence type="predicted"/>
<feature type="region of interest" description="Disordered" evidence="2">
    <location>
        <begin position="550"/>
        <end position="601"/>
    </location>
</feature>
<dbReference type="FunCoup" id="K1PSL7">
    <property type="interactions" value="268"/>
</dbReference>
<organism evidence="3">
    <name type="scientific">Magallana gigas</name>
    <name type="common">Pacific oyster</name>
    <name type="synonym">Crassostrea gigas</name>
    <dbReference type="NCBI Taxonomy" id="29159"/>
    <lineage>
        <taxon>Eukaryota</taxon>
        <taxon>Metazoa</taxon>
        <taxon>Spiralia</taxon>
        <taxon>Lophotrochozoa</taxon>
        <taxon>Mollusca</taxon>
        <taxon>Bivalvia</taxon>
        <taxon>Autobranchia</taxon>
        <taxon>Pteriomorphia</taxon>
        <taxon>Ostreida</taxon>
        <taxon>Ostreoidea</taxon>
        <taxon>Ostreidae</taxon>
        <taxon>Magallana</taxon>
    </lineage>
</organism>
<evidence type="ECO:0000313" key="3">
    <source>
        <dbReference type="EMBL" id="EKC24583.1"/>
    </source>
</evidence>
<name>K1PSL7_MAGGI</name>
<dbReference type="GO" id="GO:0003779">
    <property type="term" value="F:actin binding"/>
    <property type="evidence" value="ECO:0007669"/>
    <property type="project" value="InterPro"/>
</dbReference>
<dbReference type="FunFam" id="1.25.10.10:FF:000800">
    <property type="entry name" value="Disheveled-associated activator of morphogenesis"/>
    <property type="match status" value="1"/>
</dbReference>
<evidence type="ECO:0000256" key="2">
    <source>
        <dbReference type="SAM" id="MobiDB-lite"/>
    </source>
</evidence>
<accession>K1PSL7</accession>
<dbReference type="EMBL" id="JH817706">
    <property type="protein sequence ID" value="EKC24583.1"/>
    <property type="molecule type" value="Genomic_DNA"/>
</dbReference>
<dbReference type="Pfam" id="PF06371">
    <property type="entry name" value="Drf_GBD"/>
    <property type="match status" value="1"/>
</dbReference>
<feature type="region of interest" description="Disordered" evidence="2">
    <location>
        <begin position="1038"/>
        <end position="1059"/>
    </location>
</feature>
<dbReference type="InterPro" id="IPR010472">
    <property type="entry name" value="FH3_dom"/>
</dbReference>
<dbReference type="PROSITE" id="PS51232">
    <property type="entry name" value="GBD_FH3"/>
    <property type="match status" value="1"/>
</dbReference>
<feature type="compositionally biased region" description="Pro residues" evidence="2">
    <location>
        <begin position="552"/>
        <end position="579"/>
    </location>
</feature>
<dbReference type="PANTHER" id="PTHR45725:SF1">
    <property type="entry name" value="DISHEVELLED ASSOCIATED ACTIVATOR OF MORPHOGENESIS, ISOFORM D"/>
    <property type="match status" value="1"/>
</dbReference>
<dbReference type="InParanoid" id="K1PSL7"/>
<feature type="compositionally biased region" description="Basic and acidic residues" evidence="2">
    <location>
        <begin position="969"/>
        <end position="994"/>
    </location>
</feature>
<dbReference type="Pfam" id="PF06367">
    <property type="entry name" value="Drf_FH3"/>
    <property type="match status" value="1"/>
</dbReference>
<dbReference type="InterPro" id="IPR051425">
    <property type="entry name" value="Formin_Homology"/>
</dbReference>
<dbReference type="InterPro" id="IPR015425">
    <property type="entry name" value="FH2_Formin"/>
</dbReference>
<dbReference type="PROSITE" id="PS51231">
    <property type="entry name" value="DAD"/>
    <property type="match status" value="1"/>
</dbReference>
<gene>
    <name evidence="3" type="ORF">CGI_10024368</name>
</gene>
<dbReference type="InterPro" id="IPR014768">
    <property type="entry name" value="GBD/FH3_dom"/>
</dbReference>
<dbReference type="PROSITE" id="PS51444">
    <property type="entry name" value="FH2"/>
    <property type="match status" value="1"/>
</dbReference>
<dbReference type="InterPro" id="IPR016024">
    <property type="entry name" value="ARM-type_fold"/>
</dbReference>
<sequence length="1059" mass="120438">MPAPKSVCWCFGGRPPEITYGIDGETPLKAMEVEVPMPTDEKEIDEKFAEIVEELDVDKPHRDALFSLPPEKKWQIYCSKIQDRGEHWPDYYIEKLNNLSSVFVSYNNEEEELRTKMVDNLKTALRTQPMSFVTRFIEQEGLQSLLKFLENMDYKTCQSPIHTSVIGCLKALMNNSQGRAHVLAHPNCINIIAQSLATENIRTKITVLEILGAICLVPGGHRKVLESMLHYQKFAAERTRFQSLINDLDRSTGIYKEEVHLKTAIMLFINAALKYGPGKEHLEFRLHLRYEFLMLGIQPVIDKLRKQHENATLDRHLDFFEMKRNEDERELSKKFENVHVDTKSAYSMFDLLRKKLTMTSSYQHLMSILQHLLLFPFGNDSNISGMWNLADRLIQQVALQQKNGQDPDCVPVEMNVKQMIRQMSSGEDVKSLQQKLREMEKGQEDLQSKVAKKERDCEMKEQEKDELAETVTRMKAKLDQEMAAQNELKQKINELSVHIENLSSQLSSERGERQKLSHLVQTGSLPDDAKVGLSTPALIELNNVSSHVIKPSVPPPPPPMGVPPPPPPPPAPGAPPPPSIGGGSSQKFSNIPRPKHPMKSLNWSKLSETKLSGTVWSRLDPSKLYKQLDLEDFEHTFSAYQKQQNNDGEDTEGSTKSKANKELSVIDGRRAQNCTILLSKLKMTNQEVITAILTMDSKEDLPKDMLEQLLKFVPTSEETQMLMEYSKEIDSMARADRFLYEASRINHYEGRLSALCFKKKFPEKMSDIRPKVEAIKGASSELMKSRNLRQILEIILALGNFMNRGQRGNASGFRISSLANLIDTKSSTSKHVTLLHYLVDLIEKKFRSVQKVDGELSNVRVAAKVSMSELDKDIADIKAGLESIGKELKFFENTGETDSRKFVSVMTNFHNLASYNFSEIEEAKGEIKKKFDSVCEFFGEDPSQNKPEDFFGIIDSFLTAMADAKAENERIKRQKEEEEKRQALEESLKREREKLRSRRSASPATKGDIKDRSNKGEFDELISALRTGDVFGEDLMKMRRNRKRGGVSVGNGRERGGKL</sequence>
<dbReference type="GO" id="GO:0030036">
    <property type="term" value="P:actin cytoskeleton organization"/>
    <property type="evidence" value="ECO:0007669"/>
    <property type="project" value="InterPro"/>
</dbReference>
<dbReference type="SMART" id="SM00498">
    <property type="entry name" value="FH2"/>
    <property type="match status" value="1"/>
</dbReference>
<dbReference type="Gene3D" id="1.20.58.2220">
    <property type="entry name" value="Formin, FH2 domain"/>
    <property type="match status" value="1"/>
</dbReference>
<dbReference type="SUPFAM" id="SSF101447">
    <property type="entry name" value="Formin homology 2 domain (FH2 domain)"/>
    <property type="match status" value="1"/>
</dbReference>
<dbReference type="GO" id="GO:0031267">
    <property type="term" value="F:small GTPase binding"/>
    <property type="evidence" value="ECO:0007669"/>
    <property type="project" value="InterPro"/>
</dbReference>
<reference evidence="3" key="1">
    <citation type="journal article" date="2012" name="Nature">
        <title>The oyster genome reveals stress adaptation and complexity of shell formation.</title>
        <authorList>
            <person name="Zhang G."/>
            <person name="Fang X."/>
            <person name="Guo X."/>
            <person name="Li L."/>
            <person name="Luo R."/>
            <person name="Xu F."/>
            <person name="Yang P."/>
            <person name="Zhang L."/>
            <person name="Wang X."/>
            <person name="Qi H."/>
            <person name="Xiong Z."/>
            <person name="Que H."/>
            <person name="Xie Y."/>
            <person name="Holland P.W."/>
            <person name="Paps J."/>
            <person name="Zhu Y."/>
            <person name="Wu F."/>
            <person name="Chen Y."/>
            <person name="Wang J."/>
            <person name="Peng C."/>
            <person name="Meng J."/>
            <person name="Yang L."/>
            <person name="Liu J."/>
            <person name="Wen B."/>
            <person name="Zhang N."/>
            <person name="Huang Z."/>
            <person name="Zhu Q."/>
            <person name="Feng Y."/>
            <person name="Mount A."/>
            <person name="Hedgecock D."/>
            <person name="Xu Z."/>
            <person name="Liu Y."/>
            <person name="Domazet-Loso T."/>
            <person name="Du Y."/>
            <person name="Sun X."/>
            <person name="Zhang S."/>
            <person name="Liu B."/>
            <person name="Cheng P."/>
            <person name="Jiang X."/>
            <person name="Li J."/>
            <person name="Fan D."/>
            <person name="Wang W."/>
            <person name="Fu W."/>
            <person name="Wang T."/>
            <person name="Wang B."/>
            <person name="Zhang J."/>
            <person name="Peng Z."/>
            <person name="Li Y."/>
            <person name="Li N."/>
            <person name="Wang J."/>
            <person name="Chen M."/>
            <person name="He Y."/>
            <person name="Tan F."/>
            <person name="Song X."/>
            <person name="Zheng Q."/>
            <person name="Huang R."/>
            <person name="Yang H."/>
            <person name="Du X."/>
            <person name="Chen L."/>
            <person name="Yang M."/>
            <person name="Gaffney P.M."/>
            <person name="Wang S."/>
            <person name="Luo L."/>
            <person name="She Z."/>
            <person name="Ming Y."/>
            <person name="Huang W."/>
            <person name="Zhang S."/>
            <person name="Huang B."/>
            <person name="Zhang Y."/>
            <person name="Qu T."/>
            <person name="Ni P."/>
            <person name="Miao G."/>
            <person name="Wang J."/>
            <person name="Wang Q."/>
            <person name="Steinberg C.E."/>
            <person name="Wang H."/>
            <person name="Li N."/>
            <person name="Qian L."/>
            <person name="Zhang G."/>
            <person name="Li Y."/>
            <person name="Yang H."/>
            <person name="Liu X."/>
            <person name="Wang J."/>
            <person name="Yin Y."/>
            <person name="Wang J."/>
        </authorList>
    </citation>
    <scope>NUCLEOTIDE SEQUENCE [LARGE SCALE GENOMIC DNA]</scope>
    <source>
        <strain evidence="3">05x7-T-G4-1.051#20</strain>
    </source>
</reference>
<evidence type="ECO:0000256" key="1">
    <source>
        <dbReference type="SAM" id="Coils"/>
    </source>
</evidence>
<feature type="region of interest" description="Disordered" evidence="2">
    <location>
        <begin position="969"/>
        <end position="1013"/>
    </location>
</feature>
<dbReference type="Gene3D" id="1.10.238.150">
    <property type="entry name" value="Formin, FH3 diaphanous domain"/>
    <property type="match status" value="1"/>
</dbReference>